<accession>A0ABS2NA06</accession>
<evidence type="ECO:0000259" key="2">
    <source>
        <dbReference type="Pfam" id="PF13786"/>
    </source>
</evidence>
<keyword evidence="4" id="KW-1185">Reference proteome</keyword>
<protein>
    <recommendedName>
        <fullName evidence="2">DUF4179 domain-containing protein</fullName>
    </recommendedName>
</protein>
<evidence type="ECO:0000313" key="4">
    <source>
        <dbReference type="Proteomes" id="UP001646157"/>
    </source>
</evidence>
<keyword evidence="1" id="KW-0812">Transmembrane</keyword>
<feature type="domain" description="DUF4179" evidence="2">
    <location>
        <begin position="43"/>
        <end position="94"/>
    </location>
</feature>
<organism evidence="3 4">
    <name type="scientific">Rossellomorea pakistanensis</name>
    <dbReference type="NCBI Taxonomy" id="992288"/>
    <lineage>
        <taxon>Bacteria</taxon>
        <taxon>Bacillati</taxon>
        <taxon>Bacillota</taxon>
        <taxon>Bacilli</taxon>
        <taxon>Bacillales</taxon>
        <taxon>Bacillaceae</taxon>
        <taxon>Rossellomorea</taxon>
    </lineage>
</organism>
<evidence type="ECO:0000256" key="1">
    <source>
        <dbReference type="SAM" id="Phobius"/>
    </source>
</evidence>
<dbReference type="EMBL" id="JAFBDZ010000001">
    <property type="protein sequence ID" value="MBM7584625.1"/>
    <property type="molecule type" value="Genomic_DNA"/>
</dbReference>
<dbReference type="Pfam" id="PF13786">
    <property type="entry name" value="DUF4179"/>
    <property type="match status" value="1"/>
</dbReference>
<dbReference type="InterPro" id="IPR025108">
    <property type="entry name" value="DUF4030"/>
</dbReference>
<feature type="transmembrane region" description="Helical" evidence="1">
    <location>
        <begin position="45"/>
        <end position="65"/>
    </location>
</feature>
<dbReference type="Pfam" id="PF13222">
    <property type="entry name" value="DUF4030"/>
    <property type="match status" value="1"/>
</dbReference>
<keyword evidence="1" id="KW-1133">Transmembrane helix</keyword>
<reference evidence="3 4" key="1">
    <citation type="submission" date="2021-01" db="EMBL/GenBank/DDBJ databases">
        <title>Genomic Encyclopedia of Type Strains, Phase IV (KMG-IV): sequencing the most valuable type-strain genomes for metagenomic binning, comparative biology and taxonomic classification.</title>
        <authorList>
            <person name="Goeker M."/>
        </authorList>
    </citation>
    <scope>NUCLEOTIDE SEQUENCE [LARGE SCALE GENOMIC DNA]</scope>
    <source>
        <strain evidence="3 4">DSM 24834</strain>
    </source>
</reference>
<keyword evidence="1" id="KW-0472">Membrane</keyword>
<name>A0ABS2NA06_9BACI</name>
<dbReference type="RefSeq" id="WP_205168795.1">
    <property type="nucleotide sequence ID" value="NZ_JAFBDZ010000001.1"/>
</dbReference>
<dbReference type="InterPro" id="IPR025436">
    <property type="entry name" value="DUF4179"/>
</dbReference>
<proteinExistence type="predicted"/>
<dbReference type="Proteomes" id="UP001646157">
    <property type="component" value="Unassembled WGS sequence"/>
</dbReference>
<evidence type="ECO:0000313" key="3">
    <source>
        <dbReference type="EMBL" id="MBM7584625.1"/>
    </source>
</evidence>
<comment type="caution">
    <text evidence="3">The sequence shown here is derived from an EMBL/GenBank/DDBJ whole genome shotgun (WGS) entry which is preliminary data.</text>
</comment>
<gene>
    <name evidence="3" type="ORF">JOC86_001162</name>
</gene>
<sequence>MNDNFSNNVKKEVDKIKIPEEKLDRAIEYAIKRGKKNQRSIGKKVIYFSSAAVLLFGLFISSAFVSPTMAKVVAKIPYLGQIFESKDIIPVIHEKLRKKGYNVSGVGISYNGKKEIEIWIDGSNTYFDTIKGDVEKITKDILQSKDYDAYTVKVSKHKERKIDMSVEERNSLKKDAELLDDVDNLRGKYHFEQLSLSSSRKVVNIDIPDTEKRTEEIKREVKSILWSKTKEEYTVKLKKINMKKREQDKRWMEILNIVDEDLLGKKEYMVRMVGYSVHPEPEIQAFITLSSSDRNAKKFAQQLEKVIDDFLKSEQMKSRVKNDPYHITIYSKDDKIIN</sequence>